<dbReference type="InterPro" id="IPR017941">
    <property type="entry name" value="Rieske_2Fe-2S"/>
</dbReference>
<evidence type="ECO:0000256" key="1">
    <source>
        <dbReference type="ARBA" id="ARBA00004370"/>
    </source>
</evidence>
<evidence type="ECO:0000256" key="2">
    <source>
        <dbReference type="ARBA" id="ARBA00022692"/>
    </source>
</evidence>
<accession>A0A7J8WVN5</accession>
<organism evidence="12 13">
    <name type="scientific">Gossypium aridum</name>
    <name type="common">American cotton</name>
    <name type="synonym">Erioxylum aridum</name>
    <dbReference type="NCBI Taxonomy" id="34290"/>
    <lineage>
        <taxon>Eukaryota</taxon>
        <taxon>Viridiplantae</taxon>
        <taxon>Streptophyta</taxon>
        <taxon>Embryophyta</taxon>
        <taxon>Tracheophyta</taxon>
        <taxon>Spermatophyta</taxon>
        <taxon>Magnoliopsida</taxon>
        <taxon>eudicotyledons</taxon>
        <taxon>Gunneridae</taxon>
        <taxon>Pentapetalae</taxon>
        <taxon>rosids</taxon>
        <taxon>malvids</taxon>
        <taxon>Malvales</taxon>
        <taxon>Malvaceae</taxon>
        <taxon>Malvoideae</taxon>
        <taxon>Gossypium</taxon>
    </lineage>
</organism>
<dbReference type="SUPFAM" id="SSF50022">
    <property type="entry name" value="ISP domain"/>
    <property type="match status" value="1"/>
</dbReference>
<evidence type="ECO:0000256" key="10">
    <source>
        <dbReference type="ARBA" id="ARBA00023136"/>
    </source>
</evidence>
<evidence type="ECO:0000256" key="3">
    <source>
        <dbReference type="ARBA" id="ARBA00022714"/>
    </source>
</evidence>
<sequence length="180" mass="20493">MDVLRAASAIGPLPCIPTTATRNKTQFPKSIFHNLNLKLPALTRNGLKSRLFMTLSSTPSSTMESIEPPMPELEADGREKERFDWYSQWYPVMPVCDLDKRVPHGKKVLGLDLVVWWDKNENEWKVFDDTCPHRLAPLSEGRIDQWGRLQCVYHGWCFNGNGDCKIIPQAPLDGPPVTLF</sequence>
<name>A0A7J8WVN5_GOSAI</name>
<reference evidence="12 13" key="1">
    <citation type="journal article" date="2019" name="Genome Biol. Evol.">
        <title>Insights into the evolution of the New World diploid cottons (Gossypium, subgenus Houzingenia) based on genome sequencing.</title>
        <authorList>
            <person name="Grover C.E."/>
            <person name="Arick M.A. 2nd"/>
            <person name="Thrash A."/>
            <person name="Conover J.L."/>
            <person name="Sanders W.S."/>
            <person name="Peterson D.G."/>
            <person name="Frelichowski J.E."/>
            <person name="Scheffler J.A."/>
            <person name="Scheffler B.E."/>
            <person name="Wendel J.F."/>
        </authorList>
    </citation>
    <scope>NUCLEOTIDE SEQUENCE [LARGE SCALE GENOMIC DNA]</scope>
    <source>
        <strain evidence="12">185</strain>
        <tissue evidence="12">Leaf</tissue>
    </source>
</reference>
<dbReference type="AlphaFoldDB" id="A0A7J8WVN5"/>
<evidence type="ECO:0000256" key="5">
    <source>
        <dbReference type="ARBA" id="ARBA00022946"/>
    </source>
</evidence>
<dbReference type="GO" id="GO:0016491">
    <property type="term" value="F:oxidoreductase activity"/>
    <property type="evidence" value="ECO:0007669"/>
    <property type="project" value="UniProtKB-KW"/>
</dbReference>
<feature type="domain" description="Rieske" evidence="11">
    <location>
        <begin position="89"/>
        <end position="180"/>
    </location>
</feature>
<keyword evidence="8" id="KW-0408">Iron</keyword>
<evidence type="ECO:0000256" key="4">
    <source>
        <dbReference type="ARBA" id="ARBA00022723"/>
    </source>
</evidence>
<dbReference type="GO" id="GO:0016020">
    <property type="term" value="C:membrane"/>
    <property type="evidence" value="ECO:0007669"/>
    <property type="project" value="UniProtKB-SubCell"/>
</dbReference>
<proteinExistence type="predicted"/>
<gene>
    <name evidence="12" type="ORF">Goari_010909</name>
</gene>
<keyword evidence="4" id="KW-0479">Metal-binding</keyword>
<keyword evidence="13" id="KW-1185">Reference proteome</keyword>
<dbReference type="PANTHER" id="PTHR21266:SF32">
    <property type="entry name" value="CHOLESTEROL 7-DESATURASE NVD"/>
    <property type="match status" value="1"/>
</dbReference>
<dbReference type="PROSITE" id="PS51296">
    <property type="entry name" value="RIESKE"/>
    <property type="match status" value="1"/>
</dbReference>
<keyword evidence="10" id="KW-0472">Membrane</keyword>
<dbReference type="GO" id="GO:0005737">
    <property type="term" value="C:cytoplasm"/>
    <property type="evidence" value="ECO:0007669"/>
    <property type="project" value="TreeGrafter"/>
</dbReference>
<keyword evidence="2" id="KW-0812">Transmembrane</keyword>
<evidence type="ECO:0000313" key="13">
    <source>
        <dbReference type="Proteomes" id="UP000593577"/>
    </source>
</evidence>
<keyword evidence="7" id="KW-0560">Oxidoreductase</keyword>
<dbReference type="GO" id="GO:0051537">
    <property type="term" value="F:2 iron, 2 sulfur cluster binding"/>
    <property type="evidence" value="ECO:0007669"/>
    <property type="project" value="UniProtKB-KW"/>
</dbReference>
<dbReference type="EMBL" id="JABFAA010000004">
    <property type="protein sequence ID" value="MBA0679117.1"/>
    <property type="molecule type" value="Genomic_DNA"/>
</dbReference>
<evidence type="ECO:0000256" key="8">
    <source>
        <dbReference type="ARBA" id="ARBA00023004"/>
    </source>
</evidence>
<keyword evidence="6" id="KW-1133">Transmembrane helix</keyword>
<protein>
    <recommendedName>
        <fullName evidence="11">Rieske domain-containing protein</fullName>
    </recommendedName>
</protein>
<dbReference type="Gene3D" id="2.102.10.10">
    <property type="entry name" value="Rieske [2Fe-2S] iron-sulphur domain"/>
    <property type="match status" value="1"/>
</dbReference>
<comment type="caution">
    <text evidence="12">The sequence shown here is derived from an EMBL/GenBank/DDBJ whole genome shotgun (WGS) entry which is preliminary data.</text>
</comment>
<evidence type="ECO:0000256" key="9">
    <source>
        <dbReference type="ARBA" id="ARBA00023014"/>
    </source>
</evidence>
<dbReference type="PANTHER" id="PTHR21266">
    <property type="entry name" value="IRON-SULFUR DOMAIN CONTAINING PROTEIN"/>
    <property type="match status" value="1"/>
</dbReference>
<evidence type="ECO:0000256" key="7">
    <source>
        <dbReference type="ARBA" id="ARBA00023002"/>
    </source>
</evidence>
<evidence type="ECO:0000259" key="11">
    <source>
        <dbReference type="PROSITE" id="PS51296"/>
    </source>
</evidence>
<dbReference type="InterPro" id="IPR036922">
    <property type="entry name" value="Rieske_2Fe-2S_sf"/>
</dbReference>
<feature type="non-terminal residue" evidence="12">
    <location>
        <position position="180"/>
    </location>
</feature>
<keyword evidence="9" id="KW-0411">Iron-sulfur</keyword>
<dbReference type="InterPro" id="IPR050584">
    <property type="entry name" value="Cholesterol_7-desaturase"/>
</dbReference>
<dbReference type="GO" id="GO:0046872">
    <property type="term" value="F:metal ion binding"/>
    <property type="evidence" value="ECO:0007669"/>
    <property type="project" value="UniProtKB-KW"/>
</dbReference>
<keyword evidence="3" id="KW-0001">2Fe-2S</keyword>
<comment type="subcellular location">
    <subcellularLocation>
        <location evidence="1">Membrane</location>
    </subcellularLocation>
</comment>
<dbReference type="Pfam" id="PF00355">
    <property type="entry name" value="Rieske"/>
    <property type="match status" value="1"/>
</dbReference>
<dbReference type="Proteomes" id="UP000593577">
    <property type="component" value="Unassembled WGS sequence"/>
</dbReference>
<evidence type="ECO:0000256" key="6">
    <source>
        <dbReference type="ARBA" id="ARBA00022989"/>
    </source>
</evidence>
<keyword evidence="5" id="KW-0809">Transit peptide</keyword>
<evidence type="ECO:0000313" key="12">
    <source>
        <dbReference type="EMBL" id="MBA0679117.1"/>
    </source>
</evidence>